<comment type="subunit">
    <text evidence="4">Part of the 50S ribosomal subunit.</text>
</comment>
<dbReference type="NCBIfam" id="TIGR01066">
    <property type="entry name" value="rplM_bact"/>
    <property type="match status" value="1"/>
</dbReference>
<dbReference type="Gene3D" id="3.90.1180.10">
    <property type="entry name" value="Ribosomal protein L13"/>
    <property type="match status" value="1"/>
</dbReference>
<dbReference type="GO" id="GO:0009507">
    <property type="term" value="C:chloroplast"/>
    <property type="evidence" value="ECO:0007669"/>
    <property type="project" value="UniProtKB-SubCell"/>
</dbReference>
<gene>
    <name evidence="4 5" type="primary">rpl13</name>
</gene>
<dbReference type="InterPro" id="IPR005823">
    <property type="entry name" value="Ribosomal_uL13_bac-type"/>
</dbReference>
<dbReference type="EMBL" id="MF101409">
    <property type="protein sequence ID" value="ARW59649.1"/>
    <property type="molecule type" value="Genomic_DNA"/>
</dbReference>
<dbReference type="Pfam" id="PF00572">
    <property type="entry name" value="Ribosomal_L13"/>
    <property type="match status" value="1"/>
</dbReference>
<dbReference type="PANTHER" id="PTHR11545:SF2">
    <property type="entry name" value="LARGE RIBOSOMAL SUBUNIT PROTEIN UL13M"/>
    <property type="match status" value="1"/>
</dbReference>
<sequence length="147" mass="17004">MTLNYNLTYTKKHIRQPVWYIVDAQKQTLGRLSSIITQILRGKNKVNYTPYLKSDIYIIIINTKLVNISGSKIKQKLYKRHSGRPGGMKVETLEKLQDRLPNVIVEKAIKGMLPKNKLGRKLFNQVKFYSNNIHPHSSQKPSTININ</sequence>
<comment type="similarity">
    <text evidence="1 4">Belongs to the universal ribosomal protein uL13 family.</text>
</comment>
<evidence type="ECO:0000256" key="3">
    <source>
        <dbReference type="ARBA" id="ARBA00023274"/>
    </source>
</evidence>
<dbReference type="RefSeq" id="YP_009391505.1">
    <property type="nucleotide sequence ID" value="NC_035258.1"/>
</dbReference>
<dbReference type="GO" id="GO:0003729">
    <property type="term" value="F:mRNA binding"/>
    <property type="evidence" value="ECO:0007669"/>
    <property type="project" value="TreeGrafter"/>
</dbReference>
<keyword evidence="2 4" id="KW-0689">Ribosomal protein</keyword>
<dbReference type="GO" id="GO:0006412">
    <property type="term" value="P:translation"/>
    <property type="evidence" value="ECO:0007669"/>
    <property type="project" value="UniProtKB-UniRule"/>
</dbReference>
<keyword evidence="5" id="KW-0934">Plastid</keyword>
<dbReference type="PIRSF" id="PIRSF002181">
    <property type="entry name" value="Ribosomal_L13"/>
    <property type="match status" value="1"/>
</dbReference>
<keyword evidence="3 4" id="KW-0687">Ribonucleoprotein</keyword>
<dbReference type="HAMAP" id="MF_01366">
    <property type="entry name" value="Ribosomal_uL13"/>
    <property type="match status" value="1"/>
</dbReference>
<protein>
    <recommendedName>
        <fullName evidence="4">Large ribosomal subunit protein uL13c</fullName>
    </recommendedName>
</protein>
<dbReference type="SUPFAM" id="SSF52161">
    <property type="entry name" value="Ribosomal protein L13"/>
    <property type="match status" value="1"/>
</dbReference>
<name>A0A1Z1M0R1_9FLOR</name>
<organism evidence="5">
    <name type="scientific">Platysiphonia delicata</name>
    <dbReference type="NCBI Taxonomy" id="2006979"/>
    <lineage>
        <taxon>Eukaryota</taxon>
        <taxon>Rhodophyta</taxon>
        <taxon>Florideophyceae</taxon>
        <taxon>Rhodymeniophycidae</taxon>
        <taxon>Ceramiales</taxon>
        <taxon>Delesseriaceae</taxon>
        <taxon>Platysiphonia</taxon>
    </lineage>
</organism>
<dbReference type="AlphaFoldDB" id="A0A1Z1M0R1"/>
<dbReference type="CDD" id="cd00392">
    <property type="entry name" value="Ribosomal_L13"/>
    <property type="match status" value="1"/>
</dbReference>
<evidence type="ECO:0000256" key="2">
    <source>
        <dbReference type="ARBA" id="ARBA00022980"/>
    </source>
</evidence>
<reference evidence="5" key="1">
    <citation type="journal article" date="2017" name="J. Phycol.">
        <title>Analysis of chloroplast genomes and a supermatrix inform reclassification of the Rhodomelaceae (Rhodophyta).</title>
        <authorList>
            <person name="Diaz-Tapia P."/>
            <person name="Maggs C.A."/>
            <person name="West J.A."/>
            <person name="Verbruggen H."/>
        </authorList>
    </citation>
    <scope>NUCLEOTIDE SEQUENCE</scope>
    <source>
        <strain evidence="5">HV1445</strain>
    </source>
</reference>
<evidence type="ECO:0000256" key="4">
    <source>
        <dbReference type="HAMAP-Rule" id="MF_01366"/>
    </source>
</evidence>
<accession>A0A1Z1M0R1</accession>
<dbReference type="GO" id="GO:0017148">
    <property type="term" value="P:negative regulation of translation"/>
    <property type="evidence" value="ECO:0007669"/>
    <property type="project" value="TreeGrafter"/>
</dbReference>
<evidence type="ECO:0000256" key="1">
    <source>
        <dbReference type="ARBA" id="ARBA00006227"/>
    </source>
</evidence>
<dbReference type="InterPro" id="IPR036899">
    <property type="entry name" value="Ribosomal_uL13_sf"/>
</dbReference>
<dbReference type="GeneID" id="33353115"/>
<evidence type="ECO:0000313" key="5">
    <source>
        <dbReference type="EMBL" id="ARW59649.1"/>
    </source>
</evidence>
<dbReference type="GO" id="GO:0003735">
    <property type="term" value="F:structural constituent of ribosome"/>
    <property type="evidence" value="ECO:0007669"/>
    <property type="project" value="InterPro"/>
</dbReference>
<dbReference type="PANTHER" id="PTHR11545">
    <property type="entry name" value="RIBOSOMAL PROTEIN L13"/>
    <property type="match status" value="1"/>
</dbReference>
<geneLocation type="chloroplast" evidence="5"/>
<keyword evidence="5" id="KW-0150">Chloroplast</keyword>
<comment type="subcellular location">
    <subcellularLocation>
        <location evidence="4">Plastid</location>
        <location evidence="4">Chloroplast</location>
    </subcellularLocation>
</comment>
<proteinExistence type="inferred from homology"/>
<dbReference type="GO" id="GO:0022625">
    <property type="term" value="C:cytosolic large ribosomal subunit"/>
    <property type="evidence" value="ECO:0007669"/>
    <property type="project" value="TreeGrafter"/>
</dbReference>
<dbReference type="InterPro" id="IPR005822">
    <property type="entry name" value="Ribosomal_uL13"/>
</dbReference>